<comment type="subcellular location">
    <subcellularLocation>
        <location evidence="1">Membrane</location>
        <topology evidence="1">Multi-pass membrane protein</topology>
    </subcellularLocation>
</comment>
<evidence type="ECO:0000256" key="5">
    <source>
        <dbReference type="SAM" id="Phobius"/>
    </source>
</evidence>
<feature type="transmembrane region" description="Helical" evidence="5">
    <location>
        <begin position="159"/>
        <end position="180"/>
    </location>
</feature>
<feature type="chain" id="PRO_5046142678" description="Major facilitator superfamily (MFS) profile domain-containing protein" evidence="6">
    <location>
        <begin position="27"/>
        <end position="504"/>
    </location>
</feature>
<dbReference type="EMBL" id="OZ037944">
    <property type="protein sequence ID" value="CAL1696591.1"/>
    <property type="molecule type" value="Genomic_DNA"/>
</dbReference>
<evidence type="ECO:0000313" key="9">
    <source>
        <dbReference type="Proteomes" id="UP001497453"/>
    </source>
</evidence>
<dbReference type="CDD" id="cd17323">
    <property type="entry name" value="MFS_Tpo1_MDR_like"/>
    <property type="match status" value="1"/>
</dbReference>
<dbReference type="InterPro" id="IPR036259">
    <property type="entry name" value="MFS_trans_sf"/>
</dbReference>
<feature type="transmembrane region" description="Helical" evidence="5">
    <location>
        <begin position="65"/>
        <end position="82"/>
    </location>
</feature>
<dbReference type="InterPro" id="IPR011701">
    <property type="entry name" value="MFS"/>
</dbReference>
<feature type="transmembrane region" description="Helical" evidence="5">
    <location>
        <begin position="473"/>
        <end position="492"/>
    </location>
</feature>
<sequence length="504" mass="54458">MAPPPLRARTFCQSLLFFSPLTGISTVSDAERRSESERSSSQDIASDEWATDIANPRNWSGGKKWAVTAIVSAYNFISPLASSMMAPALPNIAEHYEITNPTLVSMTLSVFLLSFAVGPLFFGPLSEIYGRTWVLHGGNLLFLAFSIGCAYSPTANALIAFRFLSGLAGSAPVACGGGSISDLFAERDRAAAMSLFSLGPLIGPVVGPIAGGFISQSIGFKWVFIILAALCGAFACIGIPLLRETYAPVIQRRMGKKSMKTSSDPEKFQVAHANEAVGEKIWLNLSRAVILLFGSFICFILSLYNSLMYGVYYLMFTTFPPLFLETYHFSVGVSGLAYLGLGIGFFIASGIGAYLGNIIYKRLSDKNGGVGKPEMRMPVLILGSFFVPIGLFWYGWSAQAKLHWIMPIIGTAIFGFGFMTTFIPIQLYLVDAFTYAASALAAASVLRSLFGFAFPLFGAQMFKALGNGGGNSLLGGLTIVLGIPFPIWIYYYGERIRANNPLNR</sequence>
<dbReference type="SUPFAM" id="SSF103473">
    <property type="entry name" value="MFS general substrate transporter"/>
    <property type="match status" value="1"/>
</dbReference>
<keyword evidence="3 5" id="KW-1133">Transmembrane helix</keyword>
<dbReference type="InterPro" id="IPR020846">
    <property type="entry name" value="MFS_dom"/>
</dbReference>
<dbReference type="Proteomes" id="UP001497453">
    <property type="component" value="Chromosome 1"/>
</dbReference>
<feature type="transmembrane region" description="Helical" evidence="5">
    <location>
        <begin position="220"/>
        <end position="242"/>
    </location>
</feature>
<gene>
    <name evidence="8" type="ORF">GFSPODELE1_LOCUS1262</name>
</gene>
<feature type="transmembrane region" description="Helical" evidence="5">
    <location>
        <begin position="335"/>
        <end position="356"/>
    </location>
</feature>
<feature type="transmembrane region" description="Helical" evidence="5">
    <location>
        <begin position="432"/>
        <end position="453"/>
    </location>
</feature>
<name>A0ABP1CLL2_9APHY</name>
<feature type="transmembrane region" description="Helical" evidence="5">
    <location>
        <begin position="192"/>
        <end position="214"/>
    </location>
</feature>
<feature type="transmembrane region" description="Helical" evidence="5">
    <location>
        <begin position="134"/>
        <end position="153"/>
    </location>
</feature>
<keyword evidence="4 5" id="KW-0472">Membrane</keyword>
<protein>
    <recommendedName>
        <fullName evidence="7">Major facilitator superfamily (MFS) profile domain-containing protein</fullName>
    </recommendedName>
</protein>
<evidence type="ECO:0000256" key="4">
    <source>
        <dbReference type="ARBA" id="ARBA00023136"/>
    </source>
</evidence>
<feature type="transmembrane region" description="Helical" evidence="5">
    <location>
        <begin position="102"/>
        <end position="122"/>
    </location>
</feature>
<feature type="signal peptide" evidence="6">
    <location>
        <begin position="1"/>
        <end position="26"/>
    </location>
</feature>
<evidence type="ECO:0000256" key="6">
    <source>
        <dbReference type="SAM" id="SignalP"/>
    </source>
</evidence>
<dbReference type="PANTHER" id="PTHR23502:SF60">
    <property type="entry name" value="MAJOR FACILITATOR SUPERFAMILY (MFS) PROFILE DOMAIN-CONTAINING PROTEIN-RELATED"/>
    <property type="match status" value="1"/>
</dbReference>
<keyword evidence="2 5" id="KW-0812">Transmembrane</keyword>
<reference evidence="9" key="1">
    <citation type="submission" date="2024-04" db="EMBL/GenBank/DDBJ databases">
        <authorList>
            <person name="Shaw F."/>
            <person name="Minotto A."/>
        </authorList>
    </citation>
    <scope>NUCLEOTIDE SEQUENCE [LARGE SCALE GENOMIC DNA]</scope>
</reference>
<organism evidence="8 9">
    <name type="scientific">Somion occarium</name>
    <dbReference type="NCBI Taxonomy" id="3059160"/>
    <lineage>
        <taxon>Eukaryota</taxon>
        <taxon>Fungi</taxon>
        <taxon>Dikarya</taxon>
        <taxon>Basidiomycota</taxon>
        <taxon>Agaricomycotina</taxon>
        <taxon>Agaricomycetes</taxon>
        <taxon>Polyporales</taxon>
        <taxon>Cerrenaceae</taxon>
        <taxon>Somion</taxon>
    </lineage>
</organism>
<dbReference type="Pfam" id="PF07690">
    <property type="entry name" value="MFS_1"/>
    <property type="match status" value="1"/>
</dbReference>
<keyword evidence="9" id="KW-1185">Reference proteome</keyword>
<feature type="transmembrane region" description="Helical" evidence="5">
    <location>
        <begin position="402"/>
        <end position="425"/>
    </location>
</feature>
<feature type="transmembrane region" description="Helical" evidence="5">
    <location>
        <begin position="377"/>
        <end position="396"/>
    </location>
</feature>
<evidence type="ECO:0000256" key="1">
    <source>
        <dbReference type="ARBA" id="ARBA00004141"/>
    </source>
</evidence>
<keyword evidence="6" id="KW-0732">Signal</keyword>
<accession>A0ABP1CLL2</accession>
<dbReference type="PANTHER" id="PTHR23502">
    <property type="entry name" value="MAJOR FACILITATOR SUPERFAMILY"/>
    <property type="match status" value="1"/>
</dbReference>
<evidence type="ECO:0000259" key="7">
    <source>
        <dbReference type="PROSITE" id="PS50850"/>
    </source>
</evidence>
<evidence type="ECO:0000313" key="8">
    <source>
        <dbReference type="EMBL" id="CAL1696591.1"/>
    </source>
</evidence>
<evidence type="ECO:0000256" key="2">
    <source>
        <dbReference type="ARBA" id="ARBA00022692"/>
    </source>
</evidence>
<dbReference type="PROSITE" id="PS50850">
    <property type="entry name" value="MFS"/>
    <property type="match status" value="1"/>
</dbReference>
<dbReference type="Gene3D" id="1.20.1250.20">
    <property type="entry name" value="MFS general substrate transporter like domains"/>
    <property type="match status" value="1"/>
</dbReference>
<feature type="domain" description="Major facilitator superfamily (MFS) profile" evidence="7">
    <location>
        <begin position="67"/>
        <end position="494"/>
    </location>
</feature>
<evidence type="ECO:0000256" key="3">
    <source>
        <dbReference type="ARBA" id="ARBA00022989"/>
    </source>
</evidence>
<proteinExistence type="predicted"/>
<feature type="transmembrane region" description="Helical" evidence="5">
    <location>
        <begin position="289"/>
        <end position="315"/>
    </location>
</feature>